<name>A0A750P9T2_SALER</name>
<comment type="caution">
    <text evidence="2">The sequence shown here is derived from an EMBL/GenBank/DDBJ whole genome shotgun (WGS) entry which is preliminary data.</text>
</comment>
<organism evidence="2">
    <name type="scientific">Salmonella enterica</name>
    <name type="common">Salmonella choleraesuis</name>
    <dbReference type="NCBI Taxonomy" id="28901"/>
    <lineage>
        <taxon>Bacteria</taxon>
        <taxon>Pseudomonadati</taxon>
        <taxon>Pseudomonadota</taxon>
        <taxon>Gammaproteobacteria</taxon>
        <taxon>Enterobacterales</taxon>
        <taxon>Enterobacteriaceae</taxon>
        <taxon>Salmonella</taxon>
    </lineage>
</organism>
<protein>
    <submittedName>
        <fullName evidence="2">Uncharacterized protein</fullName>
    </submittedName>
</protein>
<accession>A0A750P9T2</accession>
<reference evidence="2" key="1">
    <citation type="journal article" date="2018" name="Genome Biol.">
        <title>SKESA: strategic k-mer extension for scrupulous assemblies.</title>
        <authorList>
            <person name="Souvorov A."/>
            <person name="Agarwala R."/>
            <person name="Lipman D.J."/>
        </authorList>
    </citation>
    <scope>NUCLEOTIDE SEQUENCE</scope>
    <source>
        <strain evidence="2">MA.GW_S00535-06</strain>
        <strain evidence="1">MA.GW_S04648-06</strain>
    </source>
</reference>
<dbReference type="AlphaFoldDB" id="A0A750P9T2"/>
<dbReference type="EMBL" id="DAAVML010000006">
    <property type="protein sequence ID" value="HAF5358482.1"/>
    <property type="molecule type" value="Genomic_DNA"/>
</dbReference>
<sequence length="64" mass="7435">MIRDIGAHYTRYMRLCDAEFSFHSANESSSHRVIESSSHRVIESSSHRGFIFNYHGNHKVINVL</sequence>
<evidence type="ECO:0000313" key="2">
    <source>
        <dbReference type="EMBL" id="HAF6385927.1"/>
    </source>
</evidence>
<reference evidence="2" key="2">
    <citation type="submission" date="2020-02" db="EMBL/GenBank/DDBJ databases">
        <authorList>
            <consortium name="NCBI Pathogen Detection Project"/>
        </authorList>
    </citation>
    <scope>NUCLEOTIDE SEQUENCE</scope>
    <source>
        <strain evidence="2">MA.GW_S00535-06</strain>
        <strain evidence="1">MA.GW_S04648-06</strain>
    </source>
</reference>
<evidence type="ECO:0000313" key="1">
    <source>
        <dbReference type="EMBL" id="HAF5358482.1"/>
    </source>
</evidence>
<dbReference type="EMBL" id="DAAVZA010000001">
    <property type="protein sequence ID" value="HAF6385927.1"/>
    <property type="molecule type" value="Genomic_DNA"/>
</dbReference>
<gene>
    <name evidence="2" type="ORF">G9A24_000145</name>
    <name evidence="1" type="ORF">G9A40_002839</name>
</gene>
<proteinExistence type="predicted"/>